<name>A0A1H1XEA2_9ACTN</name>
<protein>
    <recommendedName>
        <fullName evidence="3">Asp23 family, cell envelope-related function</fullName>
    </recommendedName>
</protein>
<dbReference type="AlphaFoldDB" id="A0A1H1XEA2"/>
<dbReference type="RefSeq" id="WP_091527224.1">
    <property type="nucleotide sequence ID" value="NZ_LT629772.1"/>
</dbReference>
<dbReference type="STRING" id="630515.SAMN04489812_4047"/>
<dbReference type="EMBL" id="LT629772">
    <property type="protein sequence ID" value="SDT07578.1"/>
    <property type="molecule type" value="Genomic_DNA"/>
</dbReference>
<dbReference type="Proteomes" id="UP000199103">
    <property type="component" value="Chromosome I"/>
</dbReference>
<reference evidence="1 2" key="1">
    <citation type="submission" date="2016-10" db="EMBL/GenBank/DDBJ databases">
        <authorList>
            <person name="de Groot N.N."/>
        </authorList>
    </citation>
    <scope>NUCLEOTIDE SEQUENCE [LARGE SCALE GENOMIC DNA]</scope>
    <source>
        <strain evidence="1 2">DSM 21800</strain>
    </source>
</reference>
<organism evidence="1 2">
    <name type="scientific">Microlunatus soli</name>
    <dbReference type="NCBI Taxonomy" id="630515"/>
    <lineage>
        <taxon>Bacteria</taxon>
        <taxon>Bacillati</taxon>
        <taxon>Actinomycetota</taxon>
        <taxon>Actinomycetes</taxon>
        <taxon>Propionibacteriales</taxon>
        <taxon>Propionibacteriaceae</taxon>
        <taxon>Microlunatus</taxon>
    </lineage>
</organism>
<accession>A0A1H1XEA2</accession>
<evidence type="ECO:0000313" key="1">
    <source>
        <dbReference type="EMBL" id="SDT07578.1"/>
    </source>
</evidence>
<dbReference type="OrthoDB" id="3711227at2"/>
<proteinExistence type="predicted"/>
<gene>
    <name evidence="1" type="ORF">SAMN04489812_4047</name>
</gene>
<evidence type="ECO:0000313" key="2">
    <source>
        <dbReference type="Proteomes" id="UP000199103"/>
    </source>
</evidence>
<sequence length="206" mass="22743">MAVADDLPQLDCGRTIEEVWAGLGRPPDQHERSCEHCRQARTDLQRLQDAVNSEHRLSDDTDEPSGRVKTAIMDIARQEIRQGRRIPLEQQVQPEQQIQPEDPELAITERAVTEVVLAAADDVDAVRARRVRVTPITQNGPATLDTGSSEPPAARIALSVTVSVRADSAILDVIEILRDRIAGRVTGRTGLELDRVDISVEDVHDD</sequence>
<evidence type="ECO:0008006" key="3">
    <source>
        <dbReference type="Google" id="ProtNLM"/>
    </source>
</evidence>
<keyword evidence="2" id="KW-1185">Reference proteome</keyword>